<evidence type="ECO:0000313" key="1">
    <source>
        <dbReference type="EMBL" id="MFD1510992.1"/>
    </source>
</evidence>
<name>A0ABW4EKI9_9RHOB</name>
<keyword evidence="2" id="KW-1185">Reference proteome</keyword>
<protein>
    <submittedName>
        <fullName evidence="1">Uncharacterized protein</fullName>
    </submittedName>
</protein>
<sequence>MGMTEDLADELARDTIKLVEATGDDALITQIATSLAASSTPAQEAFMASIRVRMAVDRARKLLHQKAQAAQKARQEK</sequence>
<gene>
    <name evidence="1" type="ORF">ACFTOW_16535</name>
</gene>
<organism evidence="1 2">
    <name type="scientific">Lacimonas salitolerans</name>
    <dbReference type="NCBI Taxonomy" id="1323750"/>
    <lineage>
        <taxon>Bacteria</taxon>
        <taxon>Pseudomonadati</taxon>
        <taxon>Pseudomonadota</taxon>
        <taxon>Alphaproteobacteria</taxon>
        <taxon>Rhodobacterales</taxon>
        <taxon>Paracoccaceae</taxon>
        <taxon>Lacimonas</taxon>
    </lineage>
</organism>
<proteinExistence type="predicted"/>
<evidence type="ECO:0000313" key="2">
    <source>
        <dbReference type="Proteomes" id="UP001597186"/>
    </source>
</evidence>
<comment type="caution">
    <text evidence="1">The sequence shown here is derived from an EMBL/GenBank/DDBJ whole genome shotgun (WGS) entry which is preliminary data.</text>
</comment>
<reference evidence="2" key="1">
    <citation type="journal article" date="2019" name="Int. J. Syst. Evol. Microbiol.">
        <title>The Global Catalogue of Microorganisms (GCM) 10K type strain sequencing project: providing services to taxonomists for standard genome sequencing and annotation.</title>
        <authorList>
            <consortium name="The Broad Institute Genomics Platform"/>
            <consortium name="The Broad Institute Genome Sequencing Center for Infectious Disease"/>
            <person name="Wu L."/>
            <person name="Ma J."/>
        </authorList>
    </citation>
    <scope>NUCLEOTIDE SEQUENCE [LARGE SCALE GENOMIC DNA]</scope>
    <source>
        <strain evidence="2">CGMCC 1.12477</strain>
    </source>
</reference>
<dbReference type="Proteomes" id="UP001597186">
    <property type="component" value="Unassembled WGS sequence"/>
</dbReference>
<dbReference type="EMBL" id="JBHUDD010000150">
    <property type="protein sequence ID" value="MFD1510992.1"/>
    <property type="molecule type" value="Genomic_DNA"/>
</dbReference>
<accession>A0ABW4EKI9</accession>
<dbReference type="RefSeq" id="WP_379917725.1">
    <property type="nucleotide sequence ID" value="NZ_JBHUDD010000150.1"/>
</dbReference>